<dbReference type="InterPro" id="IPR036465">
    <property type="entry name" value="vWFA_dom_sf"/>
</dbReference>
<evidence type="ECO:0000313" key="2">
    <source>
        <dbReference type="Proteomes" id="UP000030655"/>
    </source>
</evidence>
<feature type="non-terminal residue" evidence="1">
    <location>
        <position position="88"/>
    </location>
</feature>
<dbReference type="Proteomes" id="UP000030655">
    <property type="component" value="Unassembled WGS sequence"/>
</dbReference>
<organism evidence="1 2">
    <name type="scientific">Anncaliia algerae PRA339</name>
    <dbReference type="NCBI Taxonomy" id="1288291"/>
    <lineage>
        <taxon>Eukaryota</taxon>
        <taxon>Fungi</taxon>
        <taxon>Fungi incertae sedis</taxon>
        <taxon>Microsporidia</taxon>
        <taxon>Tubulinosematoidea</taxon>
        <taxon>Tubulinosematidae</taxon>
        <taxon>Anncaliia</taxon>
    </lineage>
</organism>
<keyword evidence="2" id="KW-1185">Reference proteome</keyword>
<dbReference type="VEuPathDB" id="MicrosporidiaDB:H312_01517"/>
<evidence type="ECO:0008006" key="3">
    <source>
        <dbReference type="Google" id="ProtNLM"/>
    </source>
</evidence>
<reference evidence="1 2" key="2">
    <citation type="submission" date="2014-03" db="EMBL/GenBank/DDBJ databases">
        <title>The Genome Sequence of Anncaliia algerae insect isolate PRA339.</title>
        <authorList>
            <consortium name="The Broad Institute Genome Sequencing Platform"/>
            <consortium name="The Broad Institute Genome Sequencing Center for Infectious Disease"/>
            <person name="Cuomo C."/>
            <person name="Becnel J."/>
            <person name="Sanscrainte N."/>
            <person name="Walker B."/>
            <person name="Young S.K."/>
            <person name="Zeng Q."/>
            <person name="Gargeya S."/>
            <person name="Fitzgerald M."/>
            <person name="Haas B."/>
            <person name="Abouelleil A."/>
            <person name="Alvarado L."/>
            <person name="Arachchi H.M."/>
            <person name="Berlin A.M."/>
            <person name="Chapman S.B."/>
            <person name="Dewar J."/>
            <person name="Goldberg J."/>
            <person name="Griggs A."/>
            <person name="Gujja S."/>
            <person name="Hansen M."/>
            <person name="Howarth C."/>
            <person name="Imamovic A."/>
            <person name="Larimer J."/>
            <person name="McCowan C."/>
            <person name="Murphy C."/>
            <person name="Neiman D."/>
            <person name="Pearson M."/>
            <person name="Priest M."/>
            <person name="Roberts A."/>
            <person name="Saif S."/>
            <person name="Shea T."/>
            <person name="Sisk P."/>
            <person name="Sykes S."/>
            <person name="Wortman J."/>
            <person name="Nusbaum C."/>
            <person name="Birren B."/>
        </authorList>
    </citation>
    <scope>NUCLEOTIDE SEQUENCE [LARGE SCALE GENOMIC DNA]</scope>
    <source>
        <strain evidence="1 2">PRA339</strain>
    </source>
</reference>
<evidence type="ECO:0000313" key="1">
    <source>
        <dbReference type="EMBL" id="KCZ81091.1"/>
    </source>
</evidence>
<gene>
    <name evidence="1" type="ORF">H312_01517</name>
</gene>
<dbReference type="Gene3D" id="3.40.50.410">
    <property type="entry name" value="von Willebrand factor, type A domain"/>
    <property type="match status" value="1"/>
</dbReference>
<sequence length="88" mass="9950">MPVHINFVPFDHEVDENGDVLFTESTLISNSENTNSKWDIKKIKEYVLNALQPNGGTDIHKALSFALKTKRIIKDGKCIPRNIVLLTD</sequence>
<dbReference type="AlphaFoldDB" id="A0A059F2C5"/>
<name>A0A059F2C5_9MICR</name>
<reference evidence="2" key="1">
    <citation type="submission" date="2013-02" db="EMBL/GenBank/DDBJ databases">
        <authorList>
            <consortium name="The Broad Institute Genome Sequencing Platform"/>
            <person name="Cuomo C."/>
            <person name="Becnel J."/>
            <person name="Sanscrainte N."/>
            <person name="Walker B."/>
            <person name="Young S.K."/>
            <person name="Zeng Q."/>
            <person name="Gargeya S."/>
            <person name="Fitzgerald M."/>
            <person name="Haas B."/>
            <person name="Abouelleil A."/>
            <person name="Alvarado L."/>
            <person name="Arachchi H.M."/>
            <person name="Berlin A.M."/>
            <person name="Chapman S.B."/>
            <person name="Dewar J."/>
            <person name="Goldberg J."/>
            <person name="Griggs A."/>
            <person name="Gujja S."/>
            <person name="Hansen M."/>
            <person name="Howarth C."/>
            <person name="Imamovic A."/>
            <person name="Larimer J."/>
            <person name="McCowan C."/>
            <person name="Murphy C."/>
            <person name="Neiman D."/>
            <person name="Pearson M."/>
            <person name="Priest M."/>
            <person name="Roberts A."/>
            <person name="Saif S."/>
            <person name="Shea T."/>
            <person name="Sisk P."/>
            <person name="Sykes S."/>
            <person name="Wortman J."/>
            <person name="Nusbaum C."/>
            <person name="Birren B."/>
        </authorList>
    </citation>
    <scope>NUCLEOTIDE SEQUENCE [LARGE SCALE GENOMIC DNA]</scope>
    <source>
        <strain evidence="2">PRA339</strain>
    </source>
</reference>
<dbReference type="EMBL" id="KK365151">
    <property type="protein sequence ID" value="KCZ81091.1"/>
    <property type="molecule type" value="Genomic_DNA"/>
</dbReference>
<protein>
    <recommendedName>
        <fullName evidence="3">VWFA domain-containing protein</fullName>
    </recommendedName>
</protein>
<accession>A0A059F2C5</accession>
<dbReference type="HOGENOM" id="CLU_2474876_0_0_1"/>
<dbReference type="SUPFAM" id="SSF53300">
    <property type="entry name" value="vWA-like"/>
    <property type="match status" value="1"/>
</dbReference>
<proteinExistence type="predicted"/>